<gene>
    <name evidence="3" type="ORF">X798_07078</name>
</gene>
<feature type="coiled-coil region" evidence="1">
    <location>
        <begin position="386"/>
        <end position="413"/>
    </location>
</feature>
<protein>
    <submittedName>
        <fullName evidence="3">Uncharacterized protein</fullName>
    </submittedName>
</protein>
<feature type="region of interest" description="Disordered" evidence="2">
    <location>
        <begin position="528"/>
        <end position="552"/>
    </location>
</feature>
<dbReference type="SUPFAM" id="SSF57997">
    <property type="entry name" value="Tropomyosin"/>
    <property type="match status" value="1"/>
</dbReference>
<dbReference type="EMBL" id="KZ270312">
    <property type="protein sequence ID" value="OZC05942.1"/>
    <property type="molecule type" value="Genomic_DNA"/>
</dbReference>
<name>A0A238BL52_9BILA</name>
<keyword evidence="1" id="KW-0175">Coiled coil</keyword>
<evidence type="ECO:0000256" key="2">
    <source>
        <dbReference type="SAM" id="MobiDB-lite"/>
    </source>
</evidence>
<evidence type="ECO:0000313" key="3">
    <source>
        <dbReference type="EMBL" id="OZC05942.1"/>
    </source>
</evidence>
<sequence>MKVIVLKMDPKRTGAIKHWFEQLLKIKLGIDPVDGWSLLYRRHIPVITYVIITGKFKKSEEKSSQEAYTKAYQTLKDQMTDASFLEHLKPDLAATGDNFEVAKFLVVFLNELRISMEMVFEEDYGLTEEENKHIGAVLRYLEDHQNWDPYESWPAVLFQSDDDSVDLQSSITPKIRRSNYCGIALSERAGIRRSPLSEIVSSPRSRELRVIREKDRMIKTLNERCKLLEFEKDDLESSLRNAKQEIKKLVKSLNQISDSLKEKEARCQTLSTELDDWRSKAIAAEEESNELKQQLKTAKQELHTIQRQLREAEFDISSKQRAVESWEKNATLEEQWRLKMEREREELLQHVEMMMAKQEILNEKQRMLSEAWNQLNGCVELNVYLQEELTLAYHNLEQRLASAEERCSTISQHFSISNSTLDNVSSGALPHEFHPLPEVQDENDLLSSSSVNGDPYMLKVEPQFGRLITTDEREEFNTSVDSERLAELNRRNKSLPPHMRSTYATELTYAANRFPSEKLEDELKNSRNFNPRLHKNSGDTSSLVSPGNLSRTKYVSRSLRSVKKHFSKMMQEANTSRTSITSKEQTPLKWKN</sequence>
<feature type="coiled-coil region" evidence="1">
    <location>
        <begin position="218"/>
        <end position="329"/>
    </location>
</feature>
<feature type="region of interest" description="Disordered" evidence="2">
    <location>
        <begin position="569"/>
        <end position="592"/>
    </location>
</feature>
<reference evidence="3 4" key="1">
    <citation type="submission" date="2015-12" db="EMBL/GenBank/DDBJ databases">
        <title>Draft genome of the nematode, Onchocerca flexuosa.</title>
        <authorList>
            <person name="Mitreva M."/>
        </authorList>
    </citation>
    <scope>NUCLEOTIDE SEQUENCE [LARGE SCALE GENOMIC DNA]</scope>
    <source>
        <strain evidence="3">Red Deer</strain>
    </source>
</reference>
<accession>A0A238BL52</accession>
<dbReference type="AlphaFoldDB" id="A0A238BL52"/>
<organism evidence="3 4">
    <name type="scientific">Onchocerca flexuosa</name>
    <dbReference type="NCBI Taxonomy" id="387005"/>
    <lineage>
        <taxon>Eukaryota</taxon>
        <taxon>Metazoa</taxon>
        <taxon>Ecdysozoa</taxon>
        <taxon>Nematoda</taxon>
        <taxon>Chromadorea</taxon>
        <taxon>Rhabditida</taxon>
        <taxon>Spirurina</taxon>
        <taxon>Spiruromorpha</taxon>
        <taxon>Filarioidea</taxon>
        <taxon>Onchocercidae</taxon>
        <taxon>Onchocerca</taxon>
    </lineage>
</organism>
<dbReference type="OrthoDB" id="5791508at2759"/>
<evidence type="ECO:0000313" key="4">
    <source>
        <dbReference type="Proteomes" id="UP000242913"/>
    </source>
</evidence>
<dbReference type="Proteomes" id="UP000242913">
    <property type="component" value="Unassembled WGS sequence"/>
</dbReference>
<evidence type="ECO:0000256" key="1">
    <source>
        <dbReference type="SAM" id="Coils"/>
    </source>
</evidence>
<proteinExistence type="predicted"/>
<feature type="compositionally biased region" description="Polar residues" evidence="2">
    <location>
        <begin position="572"/>
        <end position="585"/>
    </location>
</feature>
<keyword evidence="4" id="KW-1185">Reference proteome</keyword>
<feature type="compositionally biased region" description="Polar residues" evidence="2">
    <location>
        <begin position="538"/>
        <end position="552"/>
    </location>
</feature>